<comment type="caution">
    <text evidence="10">The sequence shown here is derived from an EMBL/GenBank/DDBJ whole genome shotgun (WGS) entry which is preliminary data.</text>
</comment>
<dbReference type="Pfam" id="PF02732">
    <property type="entry name" value="ERCC4"/>
    <property type="match status" value="1"/>
</dbReference>
<dbReference type="PANTHER" id="PTHR14025">
    <property type="entry name" value="FANCONI ANEMIA GROUP M FANCM FAMILY MEMBER"/>
    <property type="match status" value="1"/>
</dbReference>
<dbReference type="SUPFAM" id="SSF47781">
    <property type="entry name" value="RuvA domain 2-like"/>
    <property type="match status" value="1"/>
</dbReference>
<dbReference type="FunFam" id="3.40.50.300:FF:001992">
    <property type="entry name" value="ATP-dependent RNA helicase, putative"/>
    <property type="match status" value="1"/>
</dbReference>
<keyword evidence="1" id="KW-0547">Nucleotide-binding</keyword>
<dbReference type="PANTHER" id="PTHR14025:SF20">
    <property type="entry name" value="FANCONI ANEMIA GROUP M PROTEIN"/>
    <property type="match status" value="1"/>
</dbReference>
<evidence type="ECO:0000256" key="7">
    <source>
        <dbReference type="ARBA" id="ARBA00023204"/>
    </source>
</evidence>
<dbReference type="CDD" id="cd20075">
    <property type="entry name" value="XPF_nuclease_XPF_arch"/>
    <property type="match status" value="1"/>
</dbReference>
<dbReference type="InterPro" id="IPR041755">
    <property type="entry name" value="Hef_ID"/>
</dbReference>
<dbReference type="InterPro" id="IPR027417">
    <property type="entry name" value="P-loop_NTPase"/>
</dbReference>
<dbReference type="Gene3D" id="1.20.1320.20">
    <property type="entry name" value="hef helicase domain"/>
    <property type="match status" value="1"/>
</dbReference>
<protein>
    <recommendedName>
        <fullName evidence="11">DEAD/DEAH box helicase</fullName>
    </recommendedName>
</protein>
<dbReference type="InterPro" id="IPR011545">
    <property type="entry name" value="DEAD/DEAH_box_helicase_dom"/>
</dbReference>
<dbReference type="InterPro" id="IPR001650">
    <property type="entry name" value="Helicase_C-like"/>
</dbReference>
<sequence length="717" mass="82462">MLAVHRLTEIPNSKVIFLAPTKPLVEQHYKSFINLTTIPPESLHSLTGDVLPGKRKIAWDQTKIAFMTPQVLQNDIISGLYSLKDVSLIIFDECHRAVGDYAYCFIAKKYQEESRFHQILGITASPGSTLEKINEVKRNLFINHFEIRSENDVDVKCYVQNVENQWIKITLPPEFLEIKKKLEEILKNIYKWLKEKNFLNSFDLNKITRKDLLQLNKAINNRISNSKDDDEKFNMFYAKKIQANAIRISHMLELLETQGINALKAYLDRNEDKIKNNTANKSLKELFADKKFKQVKVLTFKIQAKGIFHPKLEKLKELLISQLQESVESRILIFSHFRDSVNNIVRYFENDEIIRAHKFVGQAHRGSDKGLTQKTQIRLIKEFKEGVYNVLVGTSVAEEGLDIAECDLVIFYDVVPSAIRSIQRRGRTGRKKEGKVFILMAVGTRDEGYYWAEKAKERNMKDSLKKIKASEGNAKKEQSDLLSFVEKKQETKDSSKLHEHTMGNFEIVCDNRETASPVVRNLSLIGINLRLEQLAIGDYVISKRVGIERKSSQDFTDSIKDGRLFKELKALKENYERVILILEDDPFKNSSLSENALYGAISSIILNLGVTIYKTKNAKETAKFLSQLAKKEQSQGNTTLKLRFDKAPIETSRLLEYLISGVPGVNALRAKNLLKEFRTLQNIFLADIPDLTKIENIGKKIAQEIYKISRYKYKNTH</sequence>
<dbReference type="GO" id="GO:0004518">
    <property type="term" value="F:nuclease activity"/>
    <property type="evidence" value="ECO:0007669"/>
    <property type="project" value="InterPro"/>
</dbReference>
<evidence type="ECO:0008006" key="11">
    <source>
        <dbReference type="Google" id="ProtNLM"/>
    </source>
</evidence>
<keyword evidence="4" id="KW-0347">Helicase</keyword>
<evidence type="ECO:0000256" key="5">
    <source>
        <dbReference type="ARBA" id="ARBA00022840"/>
    </source>
</evidence>
<dbReference type="GO" id="GO:0005524">
    <property type="term" value="F:ATP binding"/>
    <property type="evidence" value="ECO:0007669"/>
    <property type="project" value="UniProtKB-KW"/>
</dbReference>
<keyword evidence="2" id="KW-0227">DNA damage</keyword>
<evidence type="ECO:0000256" key="2">
    <source>
        <dbReference type="ARBA" id="ARBA00022763"/>
    </source>
</evidence>
<dbReference type="InterPro" id="IPR011335">
    <property type="entry name" value="Restrct_endonuc-II-like"/>
</dbReference>
<feature type="domain" description="Helicase C-terminal" evidence="9">
    <location>
        <begin position="314"/>
        <end position="482"/>
    </location>
</feature>
<evidence type="ECO:0000256" key="1">
    <source>
        <dbReference type="ARBA" id="ARBA00022741"/>
    </source>
</evidence>
<dbReference type="SUPFAM" id="SSF52540">
    <property type="entry name" value="P-loop containing nucleoside triphosphate hydrolases"/>
    <property type="match status" value="1"/>
</dbReference>
<dbReference type="Gene3D" id="3.40.50.10130">
    <property type="match status" value="1"/>
</dbReference>
<dbReference type="EMBL" id="LAZR01001940">
    <property type="protein sequence ID" value="KKN36825.1"/>
    <property type="molecule type" value="Genomic_DNA"/>
</dbReference>
<dbReference type="AlphaFoldDB" id="A0A0F9PYS8"/>
<dbReference type="SMART" id="SM00891">
    <property type="entry name" value="ERCC4"/>
    <property type="match status" value="1"/>
</dbReference>
<dbReference type="Pfam" id="PF21210">
    <property type="entry name" value="RNA_helicase_helical"/>
    <property type="match status" value="1"/>
</dbReference>
<gene>
    <name evidence="10" type="ORF">LCGC14_0769780</name>
</gene>
<dbReference type="PROSITE" id="PS51194">
    <property type="entry name" value="HELICASE_CTER"/>
    <property type="match status" value="1"/>
</dbReference>
<keyword evidence="7" id="KW-0234">DNA repair</keyword>
<evidence type="ECO:0000259" key="9">
    <source>
        <dbReference type="PROSITE" id="PS51194"/>
    </source>
</evidence>
<evidence type="ECO:0000256" key="3">
    <source>
        <dbReference type="ARBA" id="ARBA00022801"/>
    </source>
</evidence>
<keyword evidence="3" id="KW-0378">Hydrolase</keyword>
<keyword evidence="6" id="KW-0238">DNA-binding</keyword>
<dbReference type="NCBIfam" id="NF010337">
    <property type="entry name" value="PRK13766.1"/>
    <property type="match status" value="1"/>
</dbReference>
<dbReference type="InterPro" id="IPR010994">
    <property type="entry name" value="RuvA_2-like"/>
</dbReference>
<keyword evidence="5" id="KW-0067">ATP-binding</keyword>
<name>A0A0F9PYS8_9ZZZZ</name>
<dbReference type="CDD" id="cd12089">
    <property type="entry name" value="Hef_ID"/>
    <property type="match status" value="1"/>
</dbReference>
<dbReference type="Pfam" id="PF14520">
    <property type="entry name" value="HHH_5"/>
    <property type="match status" value="1"/>
</dbReference>
<evidence type="ECO:0000256" key="6">
    <source>
        <dbReference type="ARBA" id="ARBA00023125"/>
    </source>
</evidence>
<dbReference type="Pfam" id="PF00271">
    <property type="entry name" value="Helicase_C"/>
    <property type="match status" value="1"/>
</dbReference>
<dbReference type="GO" id="GO:0004386">
    <property type="term" value="F:helicase activity"/>
    <property type="evidence" value="ECO:0007669"/>
    <property type="project" value="UniProtKB-KW"/>
</dbReference>
<evidence type="ECO:0000259" key="8">
    <source>
        <dbReference type="PROSITE" id="PS51192"/>
    </source>
</evidence>
<reference evidence="10" key="1">
    <citation type="journal article" date="2015" name="Nature">
        <title>Complex archaea that bridge the gap between prokaryotes and eukaryotes.</title>
        <authorList>
            <person name="Spang A."/>
            <person name="Saw J.H."/>
            <person name="Jorgensen S.L."/>
            <person name="Zaremba-Niedzwiedzka K."/>
            <person name="Martijn J."/>
            <person name="Lind A.E."/>
            <person name="van Eijk R."/>
            <person name="Schleper C."/>
            <person name="Guy L."/>
            <person name="Ettema T.J."/>
        </authorList>
    </citation>
    <scope>NUCLEOTIDE SEQUENCE</scope>
</reference>
<evidence type="ECO:0000256" key="4">
    <source>
        <dbReference type="ARBA" id="ARBA00022806"/>
    </source>
</evidence>
<organism evidence="10">
    <name type="scientific">marine sediment metagenome</name>
    <dbReference type="NCBI Taxonomy" id="412755"/>
    <lineage>
        <taxon>unclassified sequences</taxon>
        <taxon>metagenomes</taxon>
        <taxon>ecological metagenomes</taxon>
    </lineage>
</organism>
<dbReference type="GO" id="GO:0003677">
    <property type="term" value="F:DNA binding"/>
    <property type="evidence" value="ECO:0007669"/>
    <property type="project" value="UniProtKB-KW"/>
</dbReference>
<feature type="domain" description="Helicase ATP-binding" evidence="8">
    <location>
        <begin position="1"/>
        <end position="144"/>
    </location>
</feature>
<accession>A0A0F9PYS8</accession>
<dbReference type="InterPro" id="IPR006166">
    <property type="entry name" value="ERCC4_domain"/>
</dbReference>
<dbReference type="SMART" id="SM00490">
    <property type="entry name" value="HELICc"/>
    <property type="match status" value="1"/>
</dbReference>
<dbReference type="InterPro" id="IPR014001">
    <property type="entry name" value="Helicase_ATP-bd"/>
</dbReference>
<dbReference type="Pfam" id="PF00270">
    <property type="entry name" value="DEAD"/>
    <property type="match status" value="1"/>
</dbReference>
<proteinExistence type="predicted"/>
<dbReference type="Gene3D" id="1.10.150.20">
    <property type="entry name" value="5' to 3' exonuclease, C-terminal subdomain"/>
    <property type="match status" value="1"/>
</dbReference>
<evidence type="ECO:0000313" key="10">
    <source>
        <dbReference type="EMBL" id="KKN36825.1"/>
    </source>
</evidence>
<dbReference type="PROSITE" id="PS51192">
    <property type="entry name" value="HELICASE_ATP_BIND_1"/>
    <property type="match status" value="1"/>
</dbReference>
<dbReference type="SUPFAM" id="SSF52980">
    <property type="entry name" value="Restriction endonuclease-like"/>
    <property type="match status" value="1"/>
</dbReference>
<dbReference type="GO" id="GO:0016787">
    <property type="term" value="F:hydrolase activity"/>
    <property type="evidence" value="ECO:0007669"/>
    <property type="project" value="UniProtKB-KW"/>
</dbReference>
<dbReference type="GO" id="GO:0006281">
    <property type="term" value="P:DNA repair"/>
    <property type="evidence" value="ECO:0007669"/>
    <property type="project" value="UniProtKB-KW"/>
</dbReference>
<dbReference type="Gene3D" id="3.40.50.300">
    <property type="entry name" value="P-loop containing nucleotide triphosphate hydrolases"/>
    <property type="match status" value="2"/>
</dbReference>